<organism evidence="2 3">
    <name type="scientific">Pseudomonas oryzihabitans</name>
    <dbReference type="NCBI Taxonomy" id="47885"/>
    <lineage>
        <taxon>Bacteria</taxon>
        <taxon>Pseudomonadati</taxon>
        <taxon>Pseudomonadota</taxon>
        <taxon>Gammaproteobacteria</taxon>
        <taxon>Pseudomonadales</taxon>
        <taxon>Pseudomonadaceae</taxon>
        <taxon>Pseudomonas</taxon>
    </lineage>
</organism>
<dbReference type="Proteomes" id="UP000064137">
    <property type="component" value="Chromosome"/>
</dbReference>
<keyword evidence="1" id="KW-0812">Transmembrane</keyword>
<name>A0A0U4VJV0_9PSED</name>
<evidence type="ECO:0000313" key="3">
    <source>
        <dbReference type="Proteomes" id="UP000064137"/>
    </source>
</evidence>
<keyword evidence="1" id="KW-0472">Membrane</keyword>
<dbReference type="RefSeq" id="WP_059313743.1">
    <property type="nucleotide sequence ID" value="NZ_CP013987.1"/>
</dbReference>
<protein>
    <recommendedName>
        <fullName evidence="4">Toxin CptA</fullName>
    </recommendedName>
</protein>
<dbReference type="KEGG" id="por:APT59_04430"/>
<dbReference type="AlphaFoldDB" id="A0A0U4VJV0"/>
<evidence type="ECO:0000313" key="2">
    <source>
        <dbReference type="EMBL" id="ALZ83488.1"/>
    </source>
</evidence>
<evidence type="ECO:0008006" key="4">
    <source>
        <dbReference type="Google" id="ProtNLM"/>
    </source>
</evidence>
<dbReference type="Pfam" id="PF07254">
    <property type="entry name" value="Cpta_toxin"/>
    <property type="match status" value="1"/>
</dbReference>
<sequence length="150" mass="17315">MSSRLEPFECRWSASPALLRLHTLAAFAAGACLWLAAIPWTLKPLLTLLVLWSWHRVRYRQLQQRHPAVPRRLRHGTEGWQLWSPASGWQDVQLRPDSLALPLLVVLRYRLPGERFPRSLCIASDSLSADAHRRLRVRLRFAPRRFAAPG</sequence>
<dbReference type="PROSITE" id="PS51257">
    <property type="entry name" value="PROKAR_LIPOPROTEIN"/>
    <property type="match status" value="1"/>
</dbReference>
<dbReference type="InterPro" id="IPR009883">
    <property type="entry name" value="YgfX"/>
</dbReference>
<accession>A0A0U4VJV0</accession>
<reference evidence="2 3" key="1">
    <citation type="submission" date="2016-01" db="EMBL/GenBank/DDBJ databases">
        <title>Annotation of Pseudomonas oryzihabitans USDA-ARS-USMARC-56511.</title>
        <authorList>
            <person name="Harhay G.P."/>
            <person name="Harhay D.M."/>
            <person name="Smith T.P.L."/>
            <person name="Bono J.L."/>
            <person name="Heaton M.P."/>
            <person name="Clawson M.L."/>
            <person name="Chitko-Mckown C.G."/>
            <person name="Capik S.F."/>
            <person name="DeDonder K.D."/>
            <person name="Apley M.D."/>
            <person name="Lubbers B.V."/>
            <person name="White B.J."/>
            <person name="Larson R.L."/>
        </authorList>
    </citation>
    <scope>NUCLEOTIDE SEQUENCE [LARGE SCALE GENOMIC DNA]</scope>
    <source>
        <strain evidence="2 3">USDA-ARS-USMARC-56511</strain>
    </source>
</reference>
<dbReference type="EMBL" id="CP013987">
    <property type="protein sequence ID" value="ALZ83488.1"/>
    <property type="molecule type" value="Genomic_DNA"/>
</dbReference>
<proteinExistence type="predicted"/>
<feature type="transmembrane region" description="Helical" evidence="1">
    <location>
        <begin position="24"/>
        <end position="52"/>
    </location>
</feature>
<dbReference type="OrthoDB" id="7030636at2"/>
<gene>
    <name evidence="2" type="ORF">APT59_04430</name>
</gene>
<keyword evidence="1" id="KW-1133">Transmembrane helix</keyword>
<evidence type="ECO:0000256" key="1">
    <source>
        <dbReference type="SAM" id="Phobius"/>
    </source>
</evidence>